<dbReference type="Proteomes" id="UP000800040">
    <property type="component" value="Unassembled WGS sequence"/>
</dbReference>
<reference evidence="1" key="1">
    <citation type="submission" date="2020-01" db="EMBL/GenBank/DDBJ databases">
        <authorList>
            <consortium name="DOE Joint Genome Institute"/>
            <person name="Haridas S."/>
            <person name="Albert R."/>
            <person name="Binder M."/>
            <person name="Bloem J."/>
            <person name="Labutti K."/>
            <person name="Salamov A."/>
            <person name="Andreopoulos B."/>
            <person name="Baker S.E."/>
            <person name="Barry K."/>
            <person name="Bills G."/>
            <person name="Bluhm B.H."/>
            <person name="Cannon C."/>
            <person name="Castanera R."/>
            <person name="Culley D.E."/>
            <person name="Daum C."/>
            <person name="Ezra D."/>
            <person name="Gonzalez J.B."/>
            <person name="Henrissat B."/>
            <person name="Kuo A."/>
            <person name="Liang C."/>
            <person name="Lipzen A."/>
            <person name="Lutzoni F."/>
            <person name="Magnuson J."/>
            <person name="Mondo S."/>
            <person name="Nolan M."/>
            <person name="Ohm R."/>
            <person name="Pangilinan J."/>
            <person name="Park H.-J."/>
            <person name="Ramirez L."/>
            <person name="Alfaro M."/>
            <person name="Sun H."/>
            <person name="Tritt A."/>
            <person name="Yoshinaga Y."/>
            <person name="Zwiers L.-H."/>
            <person name="Turgeon B.G."/>
            <person name="Goodwin S.B."/>
            <person name="Spatafora J.W."/>
            <person name="Crous P.W."/>
            <person name="Grigoriev I.V."/>
        </authorList>
    </citation>
    <scope>NUCLEOTIDE SEQUENCE</scope>
    <source>
        <strain evidence="1">P77</strain>
    </source>
</reference>
<dbReference type="OrthoDB" id="3761656at2759"/>
<evidence type="ECO:0008006" key="3">
    <source>
        <dbReference type="Google" id="ProtNLM"/>
    </source>
</evidence>
<evidence type="ECO:0000313" key="1">
    <source>
        <dbReference type="EMBL" id="KAF1834270.1"/>
    </source>
</evidence>
<protein>
    <recommendedName>
        <fullName evidence="3">GAG-pre-integrase domain-containing protein</fullName>
    </recommendedName>
</protein>
<dbReference type="EMBL" id="ML975304">
    <property type="protein sequence ID" value="KAF1834270.1"/>
    <property type="molecule type" value="Genomic_DNA"/>
</dbReference>
<accession>A0A6A5KDC3</accession>
<keyword evidence="2" id="KW-1185">Reference proteome</keyword>
<evidence type="ECO:0000313" key="2">
    <source>
        <dbReference type="Proteomes" id="UP000800040"/>
    </source>
</evidence>
<sequence>MYWRSTRPVASSLGTFATLGIDQSSNKQLESIEARDSDKGKDKDRRLECKCGLKHRFKDCWYLGGKGKPQGWTPKPEIQEKFSKAMESQSPIRRAMKASLKANTGTTALAEAPTAPRRFDDRSPTVEDLDSCVLQLTMSTDCTEQIELTYVAYVLGFLTNVVGLSRCRSVGIHFDLGRDCFMERPDASSLLAASAHVHKKPSYEPRKPLQLTPEEAHIMWGHAGRQAIDRLSESVDGLQLVDGDPAPKWRDCEICIQSKLTKLVSRRPPREPATRPFERISIDLVQLLEQGDRCYNGDKYLFYMVD</sequence>
<organism evidence="1 2">
    <name type="scientific">Decorospora gaudefroyi</name>
    <dbReference type="NCBI Taxonomy" id="184978"/>
    <lineage>
        <taxon>Eukaryota</taxon>
        <taxon>Fungi</taxon>
        <taxon>Dikarya</taxon>
        <taxon>Ascomycota</taxon>
        <taxon>Pezizomycotina</taxon>
        <taxon>Dothideomycetes</taxon>
        <taxon>Pleosporomycetidae</taxon>
        <taxon>Pleosporales</taxon>
        <taxon>Pleosporineae</taxon>
        <taxon>Pleosporaceae</taxon>
        <taxon>Decorospora</taxon>
    </lineage>
</organism>
<proteinExistence type="predicted"/>
<dbReference type="AlphaFoldDB" id="A0A6A5KDC3"/>
<gene>
    <name evidence="1" type="ORF">BDW02DRAFT_598280</name>
</gene>
<name>A0A6A5KDC3_9PLEO</name>